<dbReference type="EMBL" id="QGGV01000001">
    <property type="protein sequence ID" value="PWK58311.1"/>
    <property type="molecule type" value="Genomic_DNA"/>
</dbReference>
<comment type="caution">
    <text evidence="1">The sequence shown here is derived from an EMBL/GenBank/DDBJ whole genome shotgun (WGS) entry which is preliminary data.</text>
</comment>
<sequence>MTVRAAFGVQSRACAALGSPFMERLMALAGARLEAGTSVADRVLGWPGNPSPSADSVPLRLAGGLHALKLQGLALVEEYPPHEVSDDRLWSAVEAAFRSHEEHLLEWLGQAPQTNEVRRAAAILAALALACAGSDQPVELVELGCSGGLNLRCDRFRLDAPGGSLGDAASTVVLSPEWRGGPPPLDLPRVASRVGVDVAPLDPASEAGRLRLLAYLWPDQTDRLTRTSEAIGIARETPARFVRADAGAWLEEHLAAPDRGLRRIVYHTVAWQYFPEDTAARALSAMKASSAPVVRIGMETDGAENGARLWLTRYSEDETVELGRADFHGRWIEWRR</sequence>
<dbReference type="Proteomes" id="UP000245390">
    <property type="component" value="Unassembled WGS sequence"/>
</dbReference>
<gene>
    <name evidence="1" type="ORF">C8D95_101117</name>
</gene>
<dbReference type="AlphaFoldDB" id="A0A316GBL6"/>
<evidence type="ECO:0000313" key="2">
    <source>
        <dbReference type="Proteomes" id="UP000245390"/>
    </source>
</evidence>
<keyword evidence="2" id="KW-1185">Reference proteome</keyword>
<proteinExistence type="predicted"/>
<evidence type="ECO:0000313" key="1">
    <source>
        <dbReference type="EMBL" id="PWK58311.1"/>
    </source>
</evidence>
<dbReference type="OrthoDB" id="7666987at2"/>
<dbReference type="PIRSF" id="PIRSF012608">
    <property type="entry name" value="UCP012608"/>
    <property type="match status" value="1"/>
</dbReference>
<dbReference type="InterPro" id="IPR011200">
    <property type="entry name" value="UCP012608"/>
</dbReference>
<organism evidence="1 2">
    <name type="scientific">Silicimonas algicola</name>
    <dbReference type="NCBI Taxonomy" id="1826607"/>
    <lineage>
        <taxon>Bacteria</taxon>
        <taxon>Pseudomonadati</taxon>
        <taxon>Pseudomonadota</taxon>
        <taxon>Alphaproteobacteria</taxon>
        <taxon>Rhodobacterales</taxon>
        <taxon>Paracoccaceae</taxon>
    </lineage>
</organism>
<name>A0A316GBL6_9RHOB</name>
<dbReference type="KEGG" id="salo:EF888_02060"/>
<reference evidence="1 2" key="1">
    <citation type="submission" date="2018-05" db="EMBL/GenBank/DDBJ databases">
        <title>Genomic Encyclopedia of Type Strains, Phase IV (KMG-IV): sequencing the most valuable type-strain genomes for metagenomic binning, comparative biology and taxonomic classification.</title>
        <authorList>
            <person name="Goeker M."/>
        </authorList>
    </citation>
    <scope>NUCLEOTIDE SEQUENCE [LARGE SCALE GENOMIC DNA]</scope>
    <source>
        <strain evidence="1 2">DSM 103371</strain>
    </source>
</reference>
<dbReference type="Pfam" id="PF10094">
    <property type="entry name" value="DUF2332"/>
    <property type="match status" value="1"/>
</dbReference>
<evidence type="ECO:0008006" key="3">
    <source>
        <dbReference type="Google" id="ProtNLM"/>
    </source>
</evidence>
<dbReference type="RefSeq" id="WP_109757221.1">
    <property type="nucleotide sequence ID" value="NZ_CP034588.1"/>
</dbReference>
<accession>A0A316GBL6</accession>
<protein>
    <recommendedName>
        <fullName evidence="3">DUF2332 family protein</fullName>
    </recommendedName>
</protein>